<name>A0A1I5GNW8_9PSEU</name>
<accession>A0A1I5GNW8</accession>
<evidence type="ECO:0000313" key="3">
    <source>
        <dbReference type="Proteomes" id="UP000199137"/>
    </source>
</evidence>
<dbReference type="Proteomes" id="UP000199137">
    <property type="component" value="Unassembled WGS sequence"/>
</dbReference>
<dbReference type="OrthoDB" id="3629297at2"/>
<evidence type="ECO:0000313" key="1">
    <source>
        <dbReference type="EMBL" id="NEC54845.1"/>
    </source>
</evidence>
<evidence type="ECO:0000313" key="2">
    <source>
        <dbReference type="EMBL" id="SFO37609.1"/>
    </source>
</evidence>
<proteinExistence type="predicted"/>
<reference evidence="1 4" key="2">
    <citation type="submission" date="2020-01" db="EMBL/GenBank/DDBJ databases">
        <title>Insect and environment-associated Actinomycetes.</title>
        <authorList>
            <person name="Currrie C."/>
            <person name="Chevrette M."/>
            <person name="Carlson C."/>
            <person name="Stubbendieck R."/>
            <person name="Wendt-Pienkowski E."/>
        </authorList>
    </citation>
    <scope>NUCLEOTIDE SEQUENCE [LARGE SCALE GENOMIC DNA]</scope>
    <source>
        <strain evidence="1 4">SID8386</strain>
    </source>
</reference>
<sequence length="67" mass="7441">MSETPEALWARLPLEVQHAVDGLVTEHRTASAVKTIRKSGVTPRPGIAEAQAVYQYRMSVLKPPPRF</sequence>
<dbReference type="EMBL" id="JAAGNC010000031">
    <property type="protein sequence ID" value="NEC54845.1"/>
    <property type="molecule type" value="Genomic_DNA"/>
</dbReference>
<gene>
    <name evidence="1" type="ORF">G3I59_04325</name>
    <name evidence="2" type="ORF">SAMN05421854_1011721</name>
</gene>
<organism evidence="2 3">
    <name type="scientific">Amycolatopsis rubida</name>
    <dbReference type="NCBI Taxonomy" id="112413"/>
    <lineage>
        <taxon>Bacteria</taxon>
        <taxon>Bacillati</taxon>
        <taxon>Actinomycetota</taxon>
        <taxon>Actinomycetes</taxon>
        <taxon>Pseudonocardiales</taxon>
        <taxon>Pseudonocardiaceae</taxon>
        <taxon>Amycolatopsis</taxon>
    </lineage>
</organism>
<evidence type="ECO:0000313" key="4">
    <source>
        <dbReference type="Proteomes" id="UP000470404"/>
    </source>
</evidence>
<dbReference type="EMBL" id="FOWC01000001">
    <property type="protein sequence ID" value="SFO37609.1"/>
    <property type="molecule type" value="Genomic_DNA"/>
</dbReference>
<dbReference type="RefSeq" id="WP_067579737.1">
    <property type="nucleotide sequence ID" value="NZ_FOWC01000001.1"/>
</dbReference>
<reference evidence="2 3" key="1">
    <citation type="submission" date="2016-10" db="EMBL/GenBank/DDBJ databases">
        <authorList>
            <person name="de Groot N.N."/>
        </authorList>
    </citation>
    <scope>NUCLEOTIDE SEQUENCE [LARGE SCALE GENOMIC DNA]</scope>
    <source>
        <strain evidence="2 3">DSM 44637</strain>
    </source>
</reference>
<dbReference type="STRING" id="112413.SAMN05421854_1011721"/>
<keyword evidence="4" id="KW-1185">Reference proteome</keyword>
<protein>
    <submittedName>
        <fullName evidence="2">Uncharacterized protein</fullName>
    </submittedName>
</protein>
<dbReference type="Proteomes" id="UP000470404">
    <property type="component" value="Unassembled WGS sequence"/>
</dbReference>
<dbReference type="AlphaFoldDB" id="A0A1I5GNW8"/>